<dbReference type="SUPFAM" id="SSF52777">
    <property type="entry name" value="CoA-dependent acyltransferases"/>
    <property type="match status" value="1"/>
</dbReference>
<name>A0A8J4UAA9_CLAMG</name>
<sequence>FFVLNLMEKSGRLNESDVLTQLVRISKMAEKVEEKQPPIGLFTSDGRTEWAKARDVLLK</sequence>
<dbReference type="InterPro" id="IPR039551">
    <property type="entry name" value="Cho/carn_acyl_trans"/>
</dbReference>
<evidence type="ECO:0000313" key="3">
    <source>
        <dbReference type="Proteomes" id="UP000727407"/>
    </source>
</evidence>
<dbReference type="EMBL" id="QNUK01000394">
    <property type="protein sequence ID" value="KAF5894069.1"/>
    <property type="molecule type" value="Genomic_DNA"/>
</dbReference>
<organism evidence="2 3">
    <name type="scientific">Clarias magur</name>
    <name type="common">Asian catfish</name>
    <name type="synonym">Macropteronotus magur</name>
    <dbReference type="NCBI Taxonomy" id="1594786"/>
    <lineage>
        <taxon>Eukaryota</taxon>
        <taxon>Metazoa</taxon>
        <taxon>Chordata</taxon>
        <taxon>Craniata</taxon>
        <taxon>Vertebrata</taxon>
        <taxon>Euteleostomi</taxon>
        <taxon>Actinopterygii</taxon>
        <taxon>Neopterygii</taxon>
        <taxon>Teleostei</taxon>
        <taxon>Ostariophysi</taxon>
        <taxon>Siluriformes</taxon>
        <taxon>Clariidae</taxon>
        <taxon>Clarias</taxon>
    </lineage>
</organism>
<dbReference type="OrthoDB" id="240216at2759"/>
<dbReference type="Pfam" id="PF00755">
    <property type="entry name" value="Carn_acyltransf"/>
    <property type="match status" value="1"/>
</dbReference>
<reference evidence="2" key="1">
    <citation type="submission" date="2020-07" db="EMBL/GenBank/DDBJ databases">
        <title>Clarias magur genome sequencing, assembly and annotation.</title>
        <authorList>
            <person name="Kushwaha B."/>
            <person name="Kumar R."/>
            <person name="Das P."/>
            <person name="Joshi C.G."/>
            <person name="Kumar D."/>
            <person name="Nagpure N.S."/>
            <person name="Pandey M."/>
            <person name="Agarwal S."/>
            <person name="Srivastava S."/>
            <person name="Singh M."/>
            <person name="Sahoo L."/>
            <person name="Jayasankar P."/>
            <person name="Meher P.K."/>
            <person name="Koringa P.G."/>
            <person name="Iquebal M.A."/>
            <person name="Das S.P."/>
            <person name="Bit A."/>
            <person name="Patnaik S."/>
            <person name="Patel N."/>
            <person name="Shah T.M."/>
            <person name="Hinsu A."/>
            <person name="Jena J.K."/>
        </authorList>
    </citation>
    <scope>NUCLEOTIDE SEQUENCE</scope>
    <source>
        <strain evidence="2">CIFAMagur01</strain>
        <tissue evidence="2">Testis</tissue>
    </source>
</reference>
<proteinExistence type="predicted"/>
<keyword evidence="3" id="KW-1185">Reference proteome</keyword>
<dbReference type="Proteomes" id="UP000727407">
    <property type="component" value="Unassembled WGS sequence"/>
</dbReference>
<comment type="caution">
    <text evidence="2">The sequence shown here is derived from an EMBL/GenBank/DDBJ whole genome shotgun (WGS) entry which is preliminary data.</text>
</comment>
<evidence type="ECO:0000313" key="2">
    <source>
        <dbReference type="EMBL" id="KAF5894069.1"/>
    </source>
</evidence>
<accession>A0A8J4UAA9</accession>
<feature type="domain" description="Choline/carnitine acyltransferase" evidence="1">
    <location>
        <begin position="1"/>
        <end position="59"/>
    </location>
</feature>
<dbReference type="Gene3D" id="3.30.559.70">
    <property type="entry name" value="Choline/Carnitine o-acyltransferase, domain 2"/>
    <property type="match status" value="1"/>
</dbReference>
<feature type="non-terminal residue" evidence="2">
    <location>
        <position position="1"/>
    </location>
</feature>
<feature type="non-terminal residue" evidence="2">
    <location>
        <position position="59"/>
    </location>
</feature>
<gene>
    <name evidence="2" type="primary">chat</name>
    <name evidence="2" type="ORF">DAT39_016216</name>
</gene>
<protein>
    <submittedName>
        <fullName evidence="2">Choline O-acetyltransferase</fullName>
    </submittedName>
</protein>
<evidence type="ECO:0000259" key="1">
    <source>
        <dbReference type="Pfam" id="PF00755"/>
    </source>
</evidence>
<dbReference type="AlphaFoldDB" id="A0A8J4UAA9"/>
<dbReference type="InterPro" id="IPR042231">
    <property type="entry name" value="Cho/carn_acyl_trans_2"/>
</dbReference>